<keyword evidence="8" id="KW-1185">Reference proteome</keyword>
<gene>
    <name evidence="7" type="ORF">chiPu_0024473</name>
</gene>
<dbReference type="Proteomes" id="UP000287033">
    <property type="component" value="Unassembled WGS sequence"/>
</dbReference>
<dbReference type="GO" id="GO:0005794">
    <property type="term" value="C:Golgi apparatus"/>
    <property type="evidence" value="ECO:0007669"/>
    <property type="project" value="TreeGrafter"/>
</dbReference>
<evidence type="ECO:0000256" key="6">
    <source>
        <dbReference type="SAM" id="Phobius"/>
    </source>
</evidence>
<dbReference type="PANTHER" id="PTHR10414">
    <property type="entry name" value="ETHANOLAMINEPHOSPHOTRANSFERASE"/>
    <property type="match status" value="1"/>
</dbReference>
<evidence type="ECO:0000256" key="1">
    <source>
        <dbReference type="ARBA" id="ARBA00004370"/>
    </source>
</evidence>
<keyword evidence="3 6" id="KW-0472">Membrane</keyword>
<comment type="similarity">
    <text evidence="2">Belongs to the CDP-alcohol phosphatidyltransferase class-I family.</text>
</comment>
<dbReference type="STRING" id="137246.A0A401TDK1"/>
<dbReference type="PANTHER" id="PTHR10414:SF47">
    <property type="entry name" value="ETHANOLAMINEPHOSPHOTRANSFERASE 1"/>
    <property type="match status" value="1"/>
</dbReference>
<sequence>MLPFVSPVLLFSLCTLWVCRSPYDIIEKHPRIVYFLVGTAFSNLTCKLIVCQMSNTRCQPLSWFLLPLVVGVIFVISGILQDKEYHLLVILTTVITLAHIHYGVCV</sequence>
<evidence type="ECO:0000256" key="3">
    <source>
        <dbReference type="ARBA" id="ARBA00023136"/>
    </source>
</evidence>
<feature type="transmembrane region" description="Helical" evidence="6">
    <location>
        <begin position="62"/>
        <end position="80"/>
    </location>
</feature>
<feature type="transmembrane region" description="Helical" evidence="6">
    <location>
        <begin position="86"/>
        <end position="105"/>
    </location>
</feature>
<dbReference type="OMA" id="HIPITIW"/>
<comment type="caution">
    <text evidence="7">The sequence shown here is derived from an EMBL/GenBank/DDBJ whole genome shotgun (WGS) entry which is preliminary data.</text>
</comment>
<evidence type="ECO:0000313" key="8">
    <source>
        <dbReference type="Proteomes" id="UP000287033"/>
    </source>
</evidence>
<evidence type="ECO:0000256" key="2">
    <source>
        <dbReference type="ARBA" id="ARBA00010441"/>
    </source>
</evidence>
<keyword evidence="6" id="KW-1133">Transmembrane helix</keyword>
<dbReference type="GO" id="GO:0006646">
    <property type="term" value="P:phosphatidylethanolamine biosynthetic process"/>
    <property type="evidence" value="ECO:0007669"/>
    <property type="project" value="TreeGrafter"/>
</dbReference>
<dbReference type="AlphaFoldDB" id="A0A401TDK1"/>
<keyword evidence="5" id="KW-1208">Phospholipid metabolism</keyword>
<reference evidence="7 8" key="1">
    <citation type="journal article" date="2018" name="Nat. Ecol. Evol.">
        <title>Shark genomes provide insights into elasmobranch evolution and the origin of vertebrates.</title>
        <authorList>
            <person name="Hara Y"/>
            <person name="Yamaguchi K"/>
            <person name="Onimaru K"/>
            <person name="Kadota M"/>
            <person name="Koyanagi M"/>
            <person name="Keeley SD"/>
            <person name="Tatsumi K"/>
            <person name="Tanaka K"/>
            <person name="Motone F"/>
            <person name="Kageyama Y"/>
            <person name="Nozu R"/>
            <person name="Adachi N"/>
            <person name="Nishimura O"/>
            <person name="Nakagawa R"/>
            <person name="Tanegashima C"/>
            <person name="Kiyatake I"/>
            <person name="Matsumoto R"/>
            <person name="Murakumo K"/>
            <person name="Nishida K"/>
            <person name="Terakita A"/>
            <person name="Kuratani S"/>
            <person name="Sato K"/>
            <person name="Hyodo S Kuraku.S."/>
        </authorList>
    </citation>
    <scope>NUCLEOTIDE SEQUENCE [LARGE SCALE GENOMIC DNA]</scope>
</reference>
<dbReference type="EMBL" id="BEZZ01040284">
    <property type="protein sequence ID" value="GCC40716.1"/>
    <property type="molecule type" value="Genomic_DNA"/>
</dbReference>
<dbReference type="GO" id="GO:0005789">
    <property type="term" value="C:endoplasmic reticulum membrane"/>
    <property type="evidence" value="ECO:0007669"/>
    <property type="project" value="TreeGrafter"/>
</dbReference>
<dbReference type="InterPro" id="IPR014472">
    <property type="entry name" value="CHOPT"/>
</dbReference>
<keyword evidence="4" id="KW-0443">Lipid metabolism</keyword>
<accession>A0A401TDK1</accession>
<proteinExistence type="inferred from homology"/>
<comment type="subcellular location">
    <subcellularLocation>
        <location evidence="1">Membrane</location>
    </subcellularLocation>
</comment>
<keyword evidence="4" id="KW-0594">Phospholipid biosynthesis</keyword>
<feature type="transmembrane region" description="Helical" evidence="6">
    <location>
        <begin position="32"/>
        <end position="50"/>
    </location>
</feature>
<evidence type="ECO:0000256" key="5">
    <source>
        <dbReference type="ARBA" id="ARBA00023264"/>
    </source>
</evidence>
<keyword evidence="6" id="KW-0812">Transmembrane</keyword>
<feature type="non-terminal residue" evidence="7">
    <location>
        <position position="106"/>
    </location>
</feature>
<dbReference type="GO" id="GO:0004307">
    <property type="term" value="F:ethanolaminephosphotransferase activity"/>
    <property type="evidence" value="ECO:0007669"/>
    <property type="project" value="TreeGrafter"/>
</dbReference>
<name>A0A401TDK1_CHIPU</name>
<keyword evidence="4" id="KW-0444">Lipid biosynthesis</keyword>
<evidence type="ECO:0000313" key="7">
    <source>
        <dbReference type="EMBL" id="GCC40716.1"/>
    </source>
</evidence>
<organism evidence="7 8">
    <name type="scientific">Chiloscyllium punctatum</name>
    <name type="common">Brownbanded bambooshark</name>
    <name type="synonym">Hemiscyllium punctatum</name>
    <dbReference type="NCBI Taxonomy" id="137246"/>
    <lineage>
        <taxon>Eukaryota</taxon>
        <taxon>Metazoa</taxon>
        <taxon>Chordata</taxon>
        <taxon>Craniata</taxon>
        <taxon>Vertebrata</taxon>
        <taxon>Chondrichthyes</taxon>
        <taxon>Elasmobranchii</taxon>
        <taxon>Galeomorphii</taxon>
        <taxon>Galeoidea</taxon>
        <taxon>Orectolobiformes</taxon>
        <taxon>Hemiscylliidae</taxon>
        <taxon>Chiloscyllium</taxon>
    </lineage>
</organism>
<protein>
    <submittedName>
        <fullName evidence="7">Uncharacterized protein</fullName>
    </submittedName>
</protein>
<evidence type="ECO:0000256" key="4">
    <source>
        <dbReference type="ARBA" id="ARBA00023209"/>
    </source>
</evidence>
<dbReference type="OrthoDB" id="196717at2759"/>